<proteinExistence type="predicted"/>
<comment type="caution">
    <text evidence="1">The sequence shown here is derived from an EMBL/GenBank/DDBJ whole genome shotgun (WGS) entry which is preliminary data.</text>
</comment>
<accession>A0A842JJ82</accession>
<name>A0A842JJ82_9ACTN</name>
<evidence type="ECO:0000313" key="2">
    <source>
        <dbReference type="Proteomes" id="UP000587396"/>
    </source>
</evidence>
<sequence>MASELIEHNPLLKKPLLTLLSLAERYEGESRSSLEQAALEAWDDAYRQSPSACVDILVRGGALNEQVLLDGEPYDGTLEDLQFDAAAAEDAVVEARLSVTGEGRELLRAYAPNRTLHALIADKPRYRDVFEAILDACNAERGATREELERLVGDMPPAQPDPATKQAAVYPQYFIDALESAGGIAWQGTWRTTDAGKAHVAV</sequence>
<dbReference type="Proteomes" id="UP000587396">
    <property type="component" value="Unassembled WGS sequence"/>
</dbReference>
<organism evidence="1 2">
    <name type="scientific">Gordonibacter massiliensis</name>
    <name type="common">ex Traore et al. 2017</name>
    <dbReference type="NCBI Taxonomy" id="1841863"/>
    <lineage>
        <taxon>Bacteria</taxon>
        <taxon>Bacillati</taxon>
        <taxon>Actinomycetota</taxon>
        <taxon>Coriobacteriia</taxon>
        <taxon>Eggerthellales</taxon>
        <taxon>Eggerthellaceae</taxon>
        <taxon>Gordonibacter</taxon>
    </lineage>
</organism>
<protein>
    <submittedName>
        <fullName evidence="1">Uncharacterized protein</fullName>
    </submittedName>
</protein>
<evidence type="ECO:0000313" key="1">
    <source>
        <dbReference type="EMBL" id="MBC2889888.1"/>
    </source>
</evidence>
<gene>
    <name evidence="1" type="ORF">H7313_11125</name>
</gene>
<keyword evidence="2" id="KW-1185">Reference proteome</keyword>
<reference evidence="1 2" key="1">
    <citation type="submission" date="2020-08" db="EMBL/GenBank/DDBJ databases">
        <authorList>
            <person name="Liu C."/>
            <person name="Sun Q."/>
        </authorList>
    </citation>
    <scope>NUCLEOTIDE SEQUENCE [LARGE SCALE GENOMIC DNA]</scope>
    <source>
        <strain evidence="1 2">N22</strain>
    </source>
</reference>
<dbReference type="RefSeq" id="WP_185905656.1">
    <property type="nucleotide sequence ID" value="NZ_JACMSE010000008.1"/>
</dbReference>
<dbReference type="EMBL" id="JACMSE010000008">
    <property type="protein sequence ID" value="MBC2889888.1"/>
    <property type="molecule type" value="Genomic_DNA"/>
</dbReference>
<dbReference type="AlphaFoldDB" id="A0A842JJ82"/>